<dbReference type="SUPFAM" id="SSF51445">
    <property type="entry name" value="(Trans)glycosidases"/>
    <property type="match status" value="1"/>
</dbReference>
<dbReference type="CDD" id="cd06594">
    <property type="entry name" value="GH31_glucosidase_YihQ"/>
    <property type="match status" value="1"/>
</dbReference>
<dbReference type="Proteomes" id="UP001165565">
    <property type="component" value="Unassembled WGS sequence"/>
</dbReference>
<keyword evidence="6" id="KW-1185">Reference proteome</keyword>
<evidence type="ECO:0000256" key="2">
    <source>
        <dbReference type="RuleBase" id="RU361185"/>
    </source>
</evidence>
<accession>A0AA42CT78</accession>
<evidence type="ECO:0000313" key="6">
    <source>
        <dbReference type="Proteomes" id="UP001165565"/>
    </source>
</evidence>
<dbReference type="Gene3D" id="2.60.40.1760">
    <property type="entry name" value="glycosyl hydrolase (family 31)"/>
    <property type="match status" value="1"/>
</dbReference>
<feature type="domain" description="Glycosyl hydrolase family 31 C-terminal" evidence="4">
    <location>
        <begin position="592"/>
        <end position="677"/>
    </location>
</feature>
<comment type="similarity">
    <text evidence="1 2">Belongs to the glycosyl hydrolase 31 family.</text>
</comment>
<organism evidence="5 6">
    <name type="scientific">Sphingomonas lycopersici</name>
    <dbReference type="NCBI Taxonomy" id="2951807"/>
    <lineage>
        <taxon>Bacteria</taxon>
        <taxon>Pseudomonadati</taxon>
        <taxon>Pseudomonadota</taxon>
        <taxon>Alphaproteobacteria</taxon>
        <taxon>Sphingomonadales</taxon>
        <taxon>Sphingomonadaceae</taxon>
        <taxon>Sphingomonas</taxon>
    </lineage>
</organism>
<name>A0AA42CT78_9SPHN</name>
<keyword evidence="2 5" id="KW-0378">Hydrolase</keyword>
<dbReference type="GO" id="GO:0004558">
    <property type="term" value="F:alpha-1,4-glucosidase activity"/>
    <property type="evidence" value="ECO:0007669"/>
    <property type="project" value="UniProtKB-EC"/>
</dbReference>
<dbReference type="Pfam" id="PF21365">
    <property type="entry name" value="Glyco_hydro_31_3rd"/>
    <property type="match status" value="1"/>
</dbReference>
<dbReference type="GO" id="GO:0005975">
    <property type="term" value="P:carbohydrate metabolic process"/>
    <property type="evidence" value="ECO:0007669"/>
    <property type="project" value="InterPro"/>
</dbReference>
<dbReference type="GO" id="GO:0030246">
    <property type="term" value="F:carbohydrate binding"/>
    <property type="evidence" value="ECO:0007669"/>
    <property type="project" value="InterPro"/>
</dbReference>
<protein>
    <submittedName>
        <fullName evidence="5">Alpha-glucosidase</fullName>
        <ecNumber evidence="5">3.2.1.20</ecNumber>
    </submittedName>
</protein>
<dbReference type="CDD" id="cd14752">
    <property type="entry name" value="GH31_N"/>
    <property type="match status" value="1"/>
</dbReference>
<dbReference type="Gene3D" id="2.60.40.1180">
    <property type="entry name" value="Golgi alpha-mannosidase II"/>
    <property type="match status" value="1"/>
</dbReference>
<dbReference type="InterPro" id="IPR011013">
    <property type="entry name" value="Gal_mutarotase_sf_dom"/>
</dbReference>
<evidence type="ECO:0000259" key="4">
    <source>
        <dbReference type="Pfam" id="PF21365"/>
    </source>
</evidence>
<reference evidence="5" key="1">
    <citation type="submission" date="2022-06" db="EMBL/GenBank/DDBJ databases">
        <title>Sphingomonas sp. nov. isolated from rhizosphere soil of tomato.</title>
        <authorList>
            <person name="Dong H."/>
            <person name="Gao R."/>
        </authorList>
    </citation>
    <scope>NUCLEOTIDE SEQUENCE</scope>
    <source>
        <strain evidence="5">MMSM24</strain>
    </source>
</reference>
<comment type="caution">
    <text evidence="5">The sequence shown here is derived from an EMBL/GenBank/DDBJ whole genome shotgun (WGS) entry which is preliminary data.</text>
</comment>
<dbReference type="InterPro" id="IPR048395">
    <property type="entry name" value="Glyco_hydro_31_C"/>
</dbReference>
<gene>
    <name evidence="5" type="ORF">NEE01_04785</name>
</gene>
<dbReference type="SUPFAM" id="SSF74650">
    <property type="entry name" value="Galactose mutarotase-like"/>
    <property type="match status" value="1"/>
</dbReference>
<dbReference type="PANTHER" id="PTHR46959:SF2">
    <property type="entry name" value="SULFOQUINOVOSIDASE"/>
    <property type="match status" value="1"/>
</dbReference>
<dbReference type="EC" id="3.2.1.20" evidence="5"/>
<feature type="domain" description="Glycoside hydrolase family 31 TIM barrel" evidence="3">
    <location>
        <begin position="312"/>
        <end position="582"/>
    </location>
</feature>
<sequence>MAEDSSRPPVGGTTVAGALARGASDLRLRAVDGGFDLSIGATLVLRHRPDDPAIFVGEGRADVDMYRGNYFLSDRLDARIPLRHAMIDGATVALAATPGGDPLLALTVEGGALALTALADRLNRLWLRCVAQPGERLWGGGEQLSYFDLAGRRFPLWTSEPGVGRDKSTLLTFQCDRDGRSGGDYWNTNYPQPTYLSSRHYALHLDTTAYACFDFRDPAFHEIEAWEIPARIELFAADRFAELVGILSTRFGRQPPLPAWAYEGAILGLKQGMESFARMEAIIAAGAVVTGLWCEDWVGLRETSFGKRLFWDWKANDVRYPALRERIAALNARGIRFLGYVNPYLAVDGDLYVEAVDAGLLARRLDADEPYIVDFGEFDCGIVDFTNPAAANWFAERVIGREMLDIGLSGWMADFGEYLPTDVRLHDGTDGMLAHNAWPTIWAEVNARAIASREQTGEALFFMRAGYTDVGRYCPLFWAGDQSVDFSRHDGIGTVVRAALSSGIVGNAYHHSDLGGYTSLYGNVRTAELLMRWSELCAFSPVMRSHEGNRPDDNLQIDGDPDVLAHFAAMTKVHARLAPYVAALCEEAVANGLPLQRPLFLDWEDDADCWGIETQYGYGRDLIVAPVIEAGVDSRAVYLPAGATWVHLWSGDRYAGGSTVETPAPFGRPPVFWREGSRHAELFRSLMHG</sequence>
<dbReference type="Gene3D" id="3.20.20.80">
    <property type="entry name" value="Glycosidases"/>
    <property type="match status" value="1"/>
</dbReference>
<dbReference type="InterPro" id="IPR052990">
    <property type="entry name" value="Sulfoquinovosidase_GH31"/>
</dbReference>
<dbReference type="SUPFAM" id="SSF51011">
    <property type="entry name" value="Glycosyl hydrolase domain"/>
    <property type="match status" value="1"/>
</dbReference>
<dbReference type="RefSeq" id="WP_265268065.1">
    <property type="nucleotide sequence ID" value="NZ_JANFAV010000002.1"/>
</dbReference>
<dbReference type="InterPro" id="IPR000322">
    <property type="entry name" value="Glyco_hydro_31_TIM"/>
</dbReference>
<dbReference type="Pfam" id="PF01055">
    <property type="entry name" value="Glyco_hydro_31_2nd"/>
    <property type="match status" value="1"/>
</dbReference>
<evidence type="ECO:0000259" key="3">
    <source>
        <dbReference type="Pfam" id="PF01055"/>
    </source>
</evidence>
<dbReference type="InterPro" id="IPR044112">
    <property type="entry name" value="YihQ_TIM-like"/>
</dbReference>
<evidence type="ECO:0000256" key="1">
    <source>
        <dbReference type="ARBA" id="ARBA00007806"/>
    </source>
</evidence>
<dbReference type="InterPro" id="IPR013780">
    <property type="entry name" value="Glyco_hydro_b"/>
</dbReference>
<dbReference type="NCBIfam" id="NF007746">
    <property type="entry name" value="PRK10426.1"/>
    <property type="match status" value="1"/>
</dbReference>
<dbReference type="InterPro" id="IPR017853">
    <property type="entry name" value="GH"/>
</dbReference>
<dbReference type="EMBL" id="JANFAV010000002">
    <property type="protein sequence ID" value="MCW6534096.1"/>
    <property type="molecule type" value="Genomic_DNA"/>
</dbReference>
<evidence type="ECO:0000313" key="5">
    <source>
        <dbReference type="EMBL" id="MCW6534096.1"/>
    </source>
</evidence>
<dbReference type="PANTHER" id="PTHR46959">
    <property type="entry name" value="SULFOQUINOVOSIDASE"/>
    <property type="match status" value="1"/>
</dbReference>
<proteinExistence type="inferred from homology"/>
<dbReference type="AlphaFoldDB" id="A0AA42CT78"/>
<keyword evidence="2 5" id="KW-0326">Glycosidase</keyword>